<evidence type="ECO:0000313" key="3">
    <source>
        <dbReference type="EMBL" id="NNH78828.1"/>
    </source>
</evidence>
<sequence>MNLKKSFFALCLVAVHGVGYAQDYLPPSMAFKTVLSGNTITIHIADGYYLYQNKISLIDQHKPVRFNFLNKPLVKSFPQQGKTKVFQKSVKLHINSQQQYKSLAIKYQGCSYQGLCYPPQQIALK</sequence>
<organism evidence="3 4">
    <name type="scientific">Acinetobacter terrae</name>
    <dbReference type="NCBI Taxonomy" id="2731247"/>
    <lineage>
        <taxon>Bacteria</taxon>
        <taxon>Pseudomonadati</taxon>
        <taxon>Pseudomonadota</taxon>
        <taxon>Gammaproteobacteria</taxon>
        <taxon>Moraxellales</taxon>
        <taxon>Moraxellaceae</taxon>
        <taxon>Acinetobacter</taxon>
        <taxon>Acinetobacter Taxon 24</taxon>
    </lineage>
</organism>
<dbReference type="GO" id="GO:0015035">
    <property type="term" value="F:protein-disulfide reductase activity"/>
    <property type="evidence" value="ECO:0007669"/>
    <property type="project" value="TreeGrafter"/>
</dbReference>
<dbReference type="AlphaFoldDB" id="A0A7Y2WCI1"/>
<comment type="caution">
    <text evidence="3">The sequence shown here is derived from an EMBL/GenBank/DDBJ whole genome shotgun (WGS) entry which is preliminary data.</text>
</comment>
<evidence type="ECO:0000256" key="1">
    <source>
        <dbReference type="SAM" id="SignalP"/>
    </source>
</evidence>
<dbReference type="Pfam" id="PF11412">
    <property type="entry name" value="DsbD_N"/>
    <property type="match status" value="1"/>
</dbReference>
<feature type="domain" description="Thiol:disulfide interchange protein DsbD N-terminal" evidence="2">
    <location>
        <begin position="22"/>
        <end position="121"/>
    </location>
</feature>
<dbReference type="PANTHER" id="PTHR32234">
    <property type="entry name" value="THIOL:DISULFIDE INTERCHANGE PROTEIN DSBD"/>
    <property type="match status" value="1"/>
</dbReference>
<protein>
    <recommendedName>
        <fullName evidence="2">Thiol:disulfide interchange protein DsbD N-terminal domain-containing protein</fullName>
    </recommendedName>
</protein>
<feature type="signal peptide" evidence="1">
    <location>
        <begin position="1"/>
        <end position="21"/>
    </location>
</feature>
<name>A0A7Y2WCI1_9GAMM</name>
<dbReference type="SUPFAM" id="SSF74863">
    <property type="entry name" value="Thiol:disulfide interchange protein DsbD, N-terminal domain (DsbD-alpha)"/>
    <property type="match status" value="1"/>
</dbReference>
<dbReference type="Proteomes" id="UP000569202">
    <property type="component" value="Unassembled WGS sequence"/>
</dbReference>
<dbReference type="InterPro" id="IPR036929">
    <property type="entry name" value="DsbDN_sf"/>
</dbReference>
<dbReference type="InterPro" id="IPR028250">
    <property type="entry name" value="DsbDN"/>
</dbReference>
<accession>A0A7Y2WCI1</accession>
<gene>
    <name evidence="3" type="ORF">HLH17_14480</name>
</gene>
<dbReference type="Gene3D" id="2.60.40.1250">
    <property type="entry name" value="Thiol:disulfide interchange protein DsbD, N-terminal domain"/>
    <property type="match status" value="1"/>
</dbReference>
<dbReference type="PANTHER" id="PTHR32234:SF0">
    <property type="entry name" value="THIOL:DISULFIDE INTERCHANGE PROTEIN DSBD"/>
    <property type="match status" value="1"/>
</dbReference>
<proteinExistence type="predicted"/>
<evidence type="ECO:0000259" key="2">
    <source>
        <dbReference type="Pfam" id="PF11412"/>
    </source>
</evidence>
<feature type="chain" id="PRO_5030529331" description="Thiol:disulfide interchange protein DsbD N-terminal domain-containing protein" evidence="1">
    <location>
        <begin position="22"/>
        <end position="125"/>
    </location>
</feature>
<reference evidence="3 4" key="1">
    <citation type="submission" date="2020-04" db="EMBL/GenBank/DDBJ databases">
        <title>Acinetobacter Taxon 24.</title>
        <authorList>
            <person name="Nemec A."/>
            <person name="Radolfova-Krizova L."/>
            <person name="Higgins P.G."/>
            <person name="Spanelova P."/>
        </authorList>
    </citation>
    <scope>NUCLEOTIDE SEQUENCE [LARGE SCALE GENOMIC DNA]</scope>
    <source>
        <strain evidence="3 4">ANC 5380</strain>
    </source>
</reference>
<keyword evidence="1" id="KW-0732">Signal</keyword>
<dbReference type="RefSeq" id="WP_171541023.1">
    <property type="nucleotide sequence ID" value="NZ_JABERL010000056.1"/>
</dbReference>
<evidence type="ECO:0000313" key="4">
    <source>
        <dbReference type="Proteomes" id="UP000569202"/>
    </source>
</evidence>
<dbReference type="EMBL" id="JABERL010000056">
    <property type="protein sequence ID" value="NNH78828.1"/>
    <property type="molecule type" value="Genomic_DNA"/>
</dbReference>
<dbReference type="GO" id="GO:0045454">
    <property type="term" value="P:cell redox homeostasis"/>
    <property type="evidence" value="ECO:0007669"/>
    <property type="project" value="TreeGrafter"/>
</dbReference>